<evidence type="ECO:0000256" key="1">
    <source>
        <dbReference type="SAM" id="SignalP"/>
    </source>
</evidence>
<dbReference type="Proteomes" id="UP000587760">
    <property type="component" value="Unassembled WGS sequence"/>
</dbReference>
<organism evidence="3 4">
    <name type="scientific">Spirochaeta isovalerica</name>
    <dbReference type="NCBI Taxonomy" id="150"/>
    <lineage>
        <taxon>Bacteria</taxon>
        <taxon>Pseudomonadati</taxon>
        <taxon>Spirochaetota</taxon>
        <taxon>Spirochaetia</taxon>
        <taxon>Spirochaetales</taxon>
        <taxon>Spirochaetaceae</taxon>
        <taxon>Spirochaeta</taxon>
    </lineage>
</organism>
<keyword evidence="4" id="KW-1185">Reference proteome</keyword>
<reference evidence="3 4" key="1">
    <citation type="submission" date="2020-08" db="EMBL/GenBank/DDBJ databases">
        <title>Genomic Encyclopedia of Type Strains, Phase IV (KMG-IV): sequencing the most valuable type-strain genomes for metagenomic binning, comparative biology and taxonomic classification.</title>
        <authorList>
            <person name="Goeker M."/>
        </authorList>
    </citation>
    <scope>NUCLEOTIDE SEQUENCE [LARGE SCALE GENOMIC DNA]</scope>
    <source>
        <strain evidence="3 4">DSM 2461</strain>
    </source>
</reference>
<sequence>MKNAILTLLFTLMLVPAFAGTTIAGVSVSDSVSYEGINFNLNGAGIRTKVVIRLYVGSLYTAQSVSDSGPVLDGPVPSVIRLDIISKIITSELMRETIEEGFDKAMGGNTAPLRKEIDDFIAIFSDEISKGDQFTFVSLPGISLTAYKGSRKLATINNDRFRQTLFTIWLGDDPADGRLKKAMLDN</sequence>
<dbReference type="GO" id="GO:0016872">
    <property type="term" value="F:intramolecular lyase activity"/>
    <property type="evidence" value="ECO:0007669"/>
    <property type="project" value="InterPro"/>
</dbReference>
<dbReference type="RefSeq" id="WP_184744600.1">
    <property type="nucleotide sequence ID" value="NZ_JACHGJ010000002.1"/>
</dbReference>
<dbReference type="SUPFAM" id="SSF54626">
    <property type="entry name" value="Chalcone isomerase"/>
    <property type="match status" value="1"/>
</dbReference>
<feature type="domain" description="Chalcone isomerase" evidence="2">
    <location>
        <begin position="21"/>
        <end position="184"/>
    </location>
</feature>
<proteinExistence type="predicted"/>
<gene>
    <name evidence="3" type="ORF">HNR50_001053</name>
</gene>
<comment type="caution">
    <text evidence="3">The sequence shown here is derived from an EMBL/GenBank/DDBJ whole genome shotgun (WGS) entry which is preliminary data.</text>
</comment>
<evidence type="ECO:0000259" key="2">
    <source>
        <dbReference type="Pfam" id="PF16036"/>
    </source>
</evidence>
<protein>
    <recommendedName>
        <fullName evidence="2">Chalcone isomerase domain-containing protein</fullName>
    </recommendedName>
</protein>
<dbReference type="InterPro" id="IPR016088">
    <property type="entry name" value="Chalcone_isomerase_3-sand"/>
</dbReference>
<dbReference type="InterPro" id="IPR036298">
    <property type="entry name" value="Chalcone_isomerase_sf"/>
</dbReference>
<keyword evidence="1" id="KW-0732">Signal</keyword>
<dbReference type="EMBL" id="JACHGJ010000002">
    <property type="protein sequence ID" value="MBB6479395.1"/>
    <property type="molecule type" value="Genomic_DNA"/>
</dbReference>
<accession>A0A841R6B1</accession>
<evidence type="ECO:0000313" key="3">
    <source>
        <dbReference type="EMBL" id="MBB6479395.1"/>
    </source>
</evidence>
<name>A0A841R6B1_9SPIO</name>
<dbReference type="Pfam" id="PF16036">
    <property type="entry name" value="Chalcone_3"/>
    <property type="match status" value="1"/>
</dbReference>
<dbReference type="Gene3D" id="3.50.70.10">
    <property type="match status" value="1"/>
</dbReference>
<feature type="chain" id="PRO_5032422606" description="Chalcone isomerase domain-containing protein" evidence="1">
    <location>
        <begin position="20"/>
        <end position="186"/>
    </location>
</feature>
<feature type="signal peptide" evidence="1">
    <location>
        <begin position="1"/>
        <end position="19"/>
    </location>
</feature>
<dbReference type="AlphaFoldDB" id="A0A841R6B1"/>
<evidence type="ECO:0000313" key="4">
    <source>
        <dbReference type="Proteomes" id="UP000587760"/>
    </source>
</evidence>
<dbReference type="InterPro" id="IPR016087">
    <property type="entry name" value="Chalcone_isomerase"/>
</dbReference>